<keyword evidence="4 5" id="KW-0413">Isomerase</keyword>
<dbReference type="EMBL" id="AFBQ01000268">
    <property type="protein sequence ID" value="EHY30849.1"/>
    <property type="molecule type" value="Genomic_DNA"/>
</dbReference>
<gene>
    <name evidence="9" type="ORF">HMPREF9440_01796</name>
</gene>
<dbReference type="PANTHER" id="PTHR43811:SF19">
    <property type="entry name" value="39 KDA FK506-BINDING NUCLEAR PROTEIN"/>
    <property type="match status" value="1"/>
</dbReference>
<evidence type="ECO:0000259" key="8">
    <source>
        <dbReference type="PROSITE" id="PS50059"/>
    </source>
</evidence>
<dbReference type="AlphaFoldDB" id="H3KGB7"/>
<dbReference type="EC" id="5.2.1.8" evidence="6"/>
<dbReference type="STRING" id="762967.HMPREF9440_01796"/>
<dbReference type="Gene3D" id="3.10.50.40">
    <property type="match status" value="1"/>
</dbReference>
<dbReference type="Pfam" id="PF01346">
    <property type="entry name" value="FKBP_N"/>
    <property type="match status" value="1"/>
</dbReference>
<feature type="domain" description="PPIase FKBP-type" evidence="8">
    <location>
        <begin position="153"/>
        <end position="238"/>
    </location>
</feature>
<dbReference type="SUPFAM" id="SSF54534">
    <property type="entry name" value="FKBP-like"/>
    <property type="match status" value="1"/>
</dbReference>
<feature type="signal peptide" evidence="7">
    <location>
        <begin position="1"/>
        <end position="27"/>
    </location>
</feature>
<evidence type="ECO:0000256" key="6">
    <source>
        <dbReference type="RuleBase" id="RU003915"/>
    </source>
</evidence>
<dbReference type="GO" id="GO:0003755">
    <property type="term" value="F:peptidyl-prolyl cis-trans isomerase activity"/>
    <property type="evidence" value="ECO:0007669"/>
    <property type="project" value="UniProtKB-UniRule"/>
</dbReference>
<dbReference type="InterPro" id="IPR001179">
    <property type="entry name" value="PPIase_FKBP_dom"/>
</dbReference>
<dbReference type="InterPro" id="IPR000774">
    <property type="entry name" value="PPIase_FKBP_N"/>
</dbReference>
<dbReference type="Gene3D" id="1.10.287.460">
    <property type="entry name" value="Peptidyl-prolyl cis-trans isomerase, FKBP-type, N-terminal domain"/>
    <property type="match status" value="1"/>
</dbReference>
<keyword evidence="7" id="KW-0732">Signal</keyword>
<dbReference type="GO" id="GO:0006457">
    <property type="term" value="P:protein folding"/>
    <property type="evidence" value="ECO:0007669"/>
    <property type="project" value="InterPro"/>
</dbReference>
<dbReference type="InterPro" id="IPR036944">
    <property type="entry name" value="PPIase_FKBP_N_sf"/>
</dbReference>
<dbReference type="PROSITE" id="PS50059">
    <property type="entry name" value="FKBP_PPIASE"/>
    <property type="match status" value="1"/>
</dbReference>
<reference evidence="9 10" key="1">
    <citation type="submission" date="2011-11" db="EMBL/GenBank/DDBJ databases">
        <authorList>
            <person name="Weinstock G."/>
            <person name="Sodergren E."/>
            <person name="Clifton S."/>
            <person name="Fulton L."/>
            <person name="Fulton B."/>
            <person name="Courtney L."/>
            <person name="Fronick C."/>
            <person name="Harrison M."/>
            <person name="Strong C."/>
            <person name="Farmer C."/>
            <person name="Delahaunty K."/>
            <person name="Markovic C."/>
            <person name="Hall O."/>
            <person name="Minx P."/>
            <person name="Tomlinson C."/>
            <person name="Mitreva M."/>
            <person name="Hou S."/>
            <person name="Chen J."/>
            <person name="Wollam A."/>
            <person name="Pepin K.H."/>
            <person name="Johnson M."/>
            <person name="Bhonagiri V."/>
            <person name="Zhang X."/>
            <person name="Suruliraj S."/>
            <person name="Warren W."/>
            <person name="Chinwalla A."/>
            <person name="Mardis E.R."/>
            <person name="Wilson R.K."/>
        </authorList>
    </citation>
    <scope>NUCLEOTIDE SEQUENCE [LARGE SCALE GENOMIC DNA]</scope>
    <source>
        <strain evidence="9 10">YIT 11816</strain>
    </source>
</reference>
<evidence type="ECO:0000256" key="2">
    <source>
        <dbReference type="ARBA" id="ARBA00006577"/>
    </source>
</evidence>
<dbReference type="RefSeq" id="WP_008542908.1">
    <property type="nucleotide sequence ID" value="NZ_JH604993.1"/>
</dbReference>
<organism evidence="9 10">
    <name type="scientific">Sutterella parvirubra YIT 11816</name>
    <dbReference type="NCBI Taxonomy" id="762967"/>
    <lineage>
        <taxon>Bacteria</taxon>
        <taxon>Pseudomonadati</taxon>
        <taxon>Pseudomonadota</taxon>
        <taxon>Betaproteobacteria</taxon>
        <taxon>Burkholderiales</taxon>
        <taxon>Sutterellaceae</taxon>
        <taxon>Sutterella</taxon>
    </lineage>
</organism>
<evidence type="ECO:0000256" key="5">
    <source>
        <dbReference type="PROSITE-ProRule" id="PRU00277"/>
    </source>
</evidence>
<accession>H3KGB7</accession>
<dbReference type="Pfam" id="PF00254">
    <property type="entry name" value="FKBP_C"/>
    <property type="match status" value="1"/>
</dbReference>
<dbReference type="InterPro" id="IPR046357">
    <property type="entry name" value="PPIase_dom_sf"/>
</dbReference>
<keyword evidence="10" id="KW-1185">Reference proteome</keyword>
<dbReference type="HOGENOM" id="CLU_013615_0_2_4"/>
<evidence type="ECO:0000256" key="3">
    <source>
        <dbReference type="ARBA" id="ARBA00023110"/>
    </source>
</evidence>
<feature type="chain" id="PRO_5003588977" description="Peptidyl-prolyl cis-trans isomerase" evidence="7">
    <location>
        <begin position="28"/>
        <end position="258"/>
    </location>
</feature>
<comment type="similarity">
    <text evidence="2 6">Belongs to the FKBP-type PPIase family.</text>
</comment>
<evidence type="ECO:0000256" key="7">
    <source>
        <dbReference type="SAM" id="SignalP"/>
    </source>
</evidence>
<keyword evidence="3 5" id="KW-0697">Rotamase</keyword>
<comment type="catalytic activity">
    <reaction evidence="1 5 6">
        <text>[protein]-peptidylproline (omega=180) = [protein]-peptidylproline (omega=0)</text>
        <dbReference type="Rhea" id="RHEA:16237"/>
        <dbReference type="Rhea" id="RHEA-COMP:10747"/>
        <dbReference type="Rhea" id="RHEA-COMP:10748"/>
        <dbReference type="ChEBI" id="CHEBI:83833"/>
        <dbReference type="ChEBI" id="CHEBI:83834"/>
        <dbReference type="EC" id="5.2.1.8"/>
    </reaction>
</comment>
<name>H3KGB7_9BURK</name>
<dbReference type="PATRIC" id="fig|762967.3.peg.1413"/>
<sequence length="258" mass="27396">MKTTMFALKKIALSATLAIGFAAAAHAAAPTTQLEKESYSMGATVGNYIASQIYRQTELGAKIDMNFVVQGFEAALKGKAELSDDDMLKILNDRAEVLNKLEADAKTKVAAANLEAGKKFLAENAKKKGVVTTASGLQYEVLKEGKGEKPRVEDVVSVKYKGTLIDGTVFEDVTGEAEPARFVLMSVIPGLEEGVALMTPGSKYRFTIPAALAYGPDGAGQIPPESVLVFELELVKVDKVGAHQNFGNANLKGMASPH</sequence>
<evidence type="ECO:0000256" key="1">
    <source>
        <dbReference type="ARBA" id="ARBA00000971"/>
    </source>
</evidence>
<evidence type="ECO:0000313" key="10">
    <source>
        <dbReference type="Proteomes" id="UP000004956"/>
    </source>
</evidence>
<dbReference type="Proteomes" id="UP000004956">
    <property type="component" value="Unassembled WGS sequence"/>
</dbReference>
<comment type="caution">
    <text evidence="9">The sequence shown here is derived from an EMBL/GenBank/DDBJ whole genome shotgun (WGS) entry which is preliminary data.</text>
</comment>
<evidence type="ECO:0000256" key="4">
    <source>
        <dbReference type="ARBA" id="ARBA00023235"/>
    </source>
</evidence>
<protein>
    <recommendedName>
        <fullName evidence="6">Peptidyl-prolyl cis-trans isomerase</fullName>
        <ecNumber evidence="6">5.2.1.8</ecNumber>
    </recommendedName>
</protein>
<dbReference type="PANTHER" id="PTHR43811">
    <property type="entry name" value="FKBP-TYPE PEPTIDYL-PROLYL CIS-TRANS ISOMERASE FKPA"/>
    <property type="match status" value="1"/>
</dbReference>
<evidence type="ECO:0000313" key="9">
    <source>
        <dbReference type="EMBL" id="EHY30849.1"/>
    </source>
</evidence>
<proteinExistence type="inferred from homology"/>